<proteinExistence type="predicted"/>
<comment type="caution">
    <text evidence="2">The sequence shown here is derived from an EMBL/GenBank/DDBJ whole genome shotgun (WGS) entry which is preliminary data.</text>
</comment>
<sequence length="280" mass="31837">MANVDKVRENEDQLSILNAVARHASALATFDPENGEYKTFQARLYGDFIKQEPENLSTKDLEMHPEIFTTLEAPSHSSQETMLKTTFTRLNGSKTTLQELPLFWKSTLLTQPPTTDVSIKYSITRTIFVIRRSILPLSFSIITSGATHIHNPDGIHVNNLRTALLHYLESEGRYSLLETSTITLNDIYCNKSHKDRGSVEPDQFEGPVLGPGEWERRKKDGSISIMLTLEVGRRSAEPEDDDRKAKQEAEDDWIVQKAEADKRHKEHVARVQERLLIPPT</sequence>
<accession>A0ABR1Y8T1</accession>
<feature type="region of interest" description="Disordered" evidence="1">
    <location>
        <begin position="230"/>
        <end position="252"/>
    </location>
</feature>
<reference evidence="2 3" key="1">
    <citation type="submission" date="2024-04" db="EMBL/GenBank/DDBJ databases">
        <title>Phyllosticta paracitricarpa is synonymous to the EU quarantine fungus P. citricarpa based on phylogenomic analyses.</title>
        <authorList>
            <consortium name="Lawrence Berkeley National Laboratory"/>
            <person name="Van Ingen-Buijs V.A."/>
            <person name="Van Westerhoven A.C."/>
            <person name="Haridas S."/>
            <person name="Skiadas P."/>
            <person name="Martin F."/>
            <person name="Groenewald J.Z."/>
            <person name="Crous P.W."/>
            <person name="Seidl M.F."/>
        </authorList>
    </citation>
    <scope>NUCLEOTIDE SEQUENCE [LARGE SCALE GENOMIC DNA]</scope>
    <source>
        <strain evidence="2 3">CBS 123374</strain>
    </source>
</reference>
<protein>
    <submittedName>
        <fullName evidence="2">Uncharacterized protein</fullName>
    </submittedName>
</protein>
<name>A0ABR1Y8T1_9PEZI</name>
<evidence type="ECO:0000256" key="1">
    <source>
        <dbReference type="SAM" id="MobiDB-lite"/>
    </source>
</evidence>
<organism evidence="2 3">
    <name type="scientific">Phyllosticta capitalensis</name>
    <dbReference type="NCBI Taxonomy" id="121624"/>
    <lineage>
        <taxon>Eukaryota</taxon>
        <taxon>Fungi</taxon>
        <taxon>Dikarya</taxon>
        <taxon>Ascomycota</taxon>
        <taxon>Pezizomycotina</taxon>
        <taxon>Dothideomycetes</taxon>
        <taxon>Dothideomycetes incertae sedis</taxon>
        <taxon>Botryosphaeriales</taxon>
        <taxon>Phyllostictaceae</taxon>
        <taxon>Phyllosticta</taxon>
    </lineage>
</organism>
<gene>
    <name evidence="2" type="ORF">HDK90DRAFT_515835</name>
</gene>
<evidence type="ECO:0000313" key="3">
    <source>
        <dbReference type="Proteomes" id="UP001492380"/>
    </source>
</evidence>
<feature type="compositionally biased region" description="Basic and acidic residues" evidence="1">
    <location>
        <begin position="231"/>
        <end position="248"/>
    </location>
</feature>
<dbReference type="EMBL" id="JBBWRZ010000015">
    <property type="protein sequence ID" value="KAK8222771.1"/>
    <property type="molecule type" value="Genomic_DNA"/>
</dbReference>
<evidence type="ECO:0000313" key="2">
    <source>
        <dbReference type="EMBL" id="KAK8222771.1"/>
    </source>
</evidence>
<dbReference type="Proteomes" id="UP001492380">
    <property type="component" value="Unassembled WGS sequence"/>
</dbReference>
<keyword evidence="3" id="KW-1185">Reference proteome</keyword>
<feature type="region of interest" description="Disordered" evidence="1">
    <location>
        <begin position="194"/>
        <end position="215"/>
    </location>
</feature>